<dbReference type="AlphaFoldDB" id="A0A3N1D1Z6"/>
<feature type="compositionally biased region" description="Low complexity" evidence="1">
    <location>
        <begin position="1"/>
        <end position="13"/>
    </location>
</feature>
<comment type="caution">
    <text evidence="2">The sequence shown here is derived from an EMBL/GenBank/DDBJ whole genome shotgun (WGS) entry which is preliminary data.</text>
</comment>
<evidence type="ECO:0000313" key="2">
    <source>
        <dbReference type="EMBL" id="ROO87510.1"/>
    </source>
</evidence>
<organism evidence="2 3">
    <name type="scientific">Actinocorallia herbida</name>
    <dbReference type="NCBI Taxonomy" id="58109"/>
    <lineage>
        <taxon>Bacteria</taxon>
        <taxon>Bacillati</taxon>
        <taxon>Actinomycetota</taxon>
        <taxon>Actinomycetes</taxon>
        <taxon>Streptosporangiales</taxon>
        <taxon>Thermomonosporaceae</taxon>
        <taxon>Actinocorallia</taxon>
    </lineage>
</organism>
<accession>A0A3N1D1Z6</accession>
<evidence type="ECO:0000256" key="1">
    <source>
        <dbReference type="SAM" id="MobiDB-lite"/>
    </source>
</evidence>
<proteinExistence type="predicted"/>
<gene>
    <name evidence="2" type="ORF">EDD29_5118</name>
</gene>
<dbReference type="RefSeq" id="WP_211359889.1">
    <property type="nucleotide sequence ID" value="NZ_RJKE01000001.1"/>
</dbReference>
<dbReference type="Gene3D" id="1.20.120.580">
    <property type="entry name" value="bsu32300-like"/>
    <property type="match status" value="1"/>
</dbReference>
<dbReference type="EMBL" id="RJKE01000001">
    <property type="protein sequence ID" value="ROO87510.1"/>
    <property type="molecule type" value="Genomic_DNA"/>
</dbReference>
<sequence length="167" mass="17948">MTTSSSAADAVVAGREPGRGQDSEPSSPPVDHGAIRHRLITMRRSIGQLRSLGPVDTVRWDLDPATGLVVERILSLLLDQAFMINRHVAEAVLGEAPRTAAGSFEAAQRAGLIDLSLVAAIVPPDGPHHVLMQLHLDSDPTQIAAIVAAALHEYQEYVRQITRWTAV</sequence>
<reference evidence="2 3" key="1">
    <citation type="submission" date="2018-11" db="EMBL/GenBank/DDBJ databases">
        <title>Sequencing the genomes of 1000 actinobacteria strains.</title>
        <authorList>
            <person name="Klenk H.-P."/>
        </authorList>
    </citation>
    <scope>NUCLEOTIDE SEQUENCE [LARGE SCALE GENOMIC DNA]</scope>
    <source>
        <strain evidence="2 3">DSM 44254</strain>
    </source>
</reference>
<protein>
    <submittedName>
        <fullName evidence="2">Uncharacterized protein</fullName>
    </submittedName>
</protein>
<name>A0A3N1D1Z6_9ACTN</name>
<dbReference type="Proteomes" id="UP000272400">
    <property type="component" value="Unassembled WGS sequence"/>
</dbReference>
<dbReference type="InterPro" id="IPR037038">
    <property type="entry name" value="HepT-like_sf"/>
</dbReference>
<feature type="region of interest" description="Disordered" evidence="1">
    <location>
        <begin position="1"/>
        <end position="32"/>
    </location>
</feature>
<evidence type="ECO:0000313" key="3">
    <source>
        <dbReference type="Proteomes" id="UP000272400"/>
    </source>
</evidence>
<keyword evidence="3" id="KW-1185">Reference proteome</keyword>